<feature type="repeat" description="PPR" evidence="3">
    <location>
        <begin position="155"/>
        <end position="189"/>
    </location>
</feature>
<dbReference type="PROSITE" id="PS51375">
    <property type="entry name" value="PPR"/>
    <property type="match status" value="11"/>
</dbReference>
<dbReference type="EMBL" id="LR862132">
    <property type="protein sequence ID" value="CAD1837742.1"/>
    <property type="molecule type" value="Genomic_DNA"/>
</dbReference>
<feature type="repeat" description="PPR" evidence="3">
    <location>
        <begin position="50"/>
        <end position="84"/>
    </location>
</feature>
<reference evidence="4" key="1">
    <citation type="submission" date="2020-07" db="EMBL/GenBank/DDBJ databases">
        <authorList>
            <person name="Lin J."/>
        </authorList>
    </citation>
    <scope>NUCLEOTIDE SEQUENCE</scope>
</reference>
<protein>
    <submittedName>
        <fullName evidence="4">Uncharacterized protein</fullName>
    </submittedName>
</protein>
<dbReference type="InterPro" id="IPR002885">
    <property type="entry name" value="PPR_rpt"/>
</dbReference>
<sequence>MVLFHRMLTVGPSANQVTYNTVVKGYCNLGNLNNALRVVDLMKEHGCKPDEWTYSELICGFCKGGKLELASKTFEEMVLHGLNPNEVTYTAIIDGYCKDGKIDIALSLLEKMDRSGCKPNVQTYNAIINGLSKQNQLAEAQRLSREMVHEKLFPNIVTYTALIDGLCKNGATSLALKIMEEMKERGCSPNLHTYSALLCGLCQEGNIEEAEKMFASLGEKGLVPDHVTYTSMIDGYAMIGRVDLALEFFRQMIGSGCKPNYQTYGVLVKCLLMEHQIMDQKLAALPNSVSSFSYSEKVINNELVSNLLAKLEEFGVELTIDVYRMIASGLCREGRWFEAYQLVSSMIDQKLSPDGEIYNSLLQVLASNLEVDLASEIFDKMTAQGFELHLTGYKALICALCKVGRTSKAQSIFRNMLAQLWNPDEIAWTILIDGLMRGGHQDLYMTFLHIMETNDCKPKVNFCCLFNFLTCISGDGVNCCQVGAKHMKSSCVILIRMFPFCHSRSL</sequence>
<dbReference type="SUPFAM" id="SSF48452">
    <property type="entry name" value="TPR-like"/>
    <property type="match status" value="1"/>
</dbReference>
<feature type="repeat" description="PPR" evidence="3">
    <location>
        <begin position="424"/>
        <end position="458"/>
    </location>
</feature>
<feature type="repeat" description="PPR" evidence="3">
    <location>
        <begin position="225"/>
        <end position="259"/>
    </location>
</feature>
<dbReference type="PANTHER" id="PTHR47933">
    <property type="entry name" value="PENTATRICOPEPTIDE REPEAT-CONTAINING PROTEIN 1, MITOCHONDRIAL"/>
    <property type="match status" value="1"/>
</dbReference>
<feature type="repeat" description="PPR" evidence="3">
    <location>
        <begin position="120"/>
        <end position="154"/>
    </location>
</feature>
<dbReference type="GO" id="GO:0003729">
    <property type="term" value="F:mRNA binding"/>
    <property type="evidence" value="ECO:0007669"/>
    <property type="project" value="TreeGrafter"/>
</dbReference>
<proteinExistence type="predicted"/>
<dbReference type="SUPFAM" id="SSF81901">
    <property type="entry name" value="HCP-like"/>
    <property type="match status" value="1"/>
</dbReference>
<feature type="repeat" description="PPR" evidence="3">
    <location>
        <begin position="15"/>
        <end position="49"/>
    </location>
</feature>
<feature type="repeat" description="PPR" evidence="3">
    <location>
        <begin position="85"/>
        <end position="119"/>
    </location>
</feature>
<dbReference type="NCBIfam" id="TIGR00756">
    <property type="entry name" value="PPR"/>
    <property type="match status" value="10"/>
</dbReference>
<gene>
    <name evidence="4" type="ORF">CB5_LOCUS20953</name>
</gene>
<dbReference type="InterPro" id="IPR051240">
    <property type="entry name" value="Mito_RNA-Proc/Resp"/>
</dbReference>
<accession>A0A6V7Q3R3</accession>
<feature type="repeat" description="PPR" evidence="3">
    <location>
        <begin position="354"/>
        <end position="388"/>
    </location>
</feature>
<dbReference type="AlphaFoldDB" id="A0A6V7Q3R3"/>
<evidence type="ECO:0000313" key="4">
    <source>
        <dbReference type="EMBL" id="CAD1837742.1"/>
    </source>
</evidence>
<dbReference type="FunFam" id="1.25.40.10:FF:000558">
    <property type="entry name" value="Pentatricopeptide repeat-containing protein At5g39710"/>
    <property type="match status" value="1"/>
</dbReference>
<evidence type="ECO:0000256" key="3">
    <source>
        <dbReference type="PROSITE-ProRule" id="PRU00708"/>
    </source>
</evidence>
<name>A0A6V7Q3R3_ANACO</name>
<dbReference type="Pfam" id="PF13041">
    <property type="entry name" value="PPR_2"/>
    <property type="match status" value="5"/>
</dbReference>
<feature type="repeat" description="PPR" evidence="3">
    <location>
        <begin position="319"/>
        <end position="353"/>
    </location>
</feature>
<keyword evidence="1" id="KW-0677">Repeat</keyword>
<dbReference type="InterPro" id="IPR011990">
    <property type="entry name" value="TPR-like_helical_dom_sf"/>
</dbReference>
<evidence type="ECO:0000256" key="2">
    <source>
        <dbReference type="ARBA" id="ARBA00022946"/>
    </source>
</evidence>
<organism evidence="4">
    <name type="scientific">Ananas comosus var. bracteatus</name>
    <name type="common">red pineapple</name>
    <dbReference type="NCBI Taxonomy" id="296719"/>
    <lineage>
        <taxon>Eukaryota</taxon>
        <taxon>Viridiplantae</taxon>
        <taxon>Streptophyta</taxon>
        <taxon>Embryophyta</taxon>
        <taxon>Tracheophyta</taxon>
        <taxon>Spermatophyta</taxon>
        <taxon>Magnoliopsida</taxon>
        <taxon>Liliopsida</taxon>
        <taxon>Poales</taxon>
        <taxon>Bromeliaceae</taxon>
        <taxon>Bromelioideae</taxon>
        <taxon>Ananas</taxon>
    </lineage>
</organism>
<dbReference type="Gene3D" id="1.25.40.10">
    <property type="entry name" value="Tetratricopeptide repeat domain"/>
    <property type="match status" value="5"/>
</dbReference>
<dbReference type="Pfam" id="PF01535">
    <property type="entry name" value="PPR"/>
    <property type="match status" value="2"/>
</dbReference>
<feature type="repeat" description="PPR" evidence="3">
    <location>
        <begin position="190"/>
        <end position="224"/>
    </location>
</feature>
<evidence type="ECO:0000256" key="1">
    <source>
        <dbReference type="ARBA" id="ARBA00022737"/>
    </source>
</evidence>
<dbReference type="PANTHER" id="PTHR47933:SF11">
    <property type="entry name" value="PENTATRICOPEPTIDE REPEAT-CONTAINING PROTEIN 2"/>
    <property type="match status" value="1"/>
</dbReference>
<feature type="repeat" description="PPR" evidence="3">
    <location>
        <begin position="389"/>
        <end position="423"/>
    </location>
</feature>
<keyword evidence="2" id="KW-0809">Transit peptide</keyword>